<evidence type="ECO:0000313" key="5">
    <source>
        <dbReference type="Proteomes" id="UP001501676"/>
    </source>
</evidence>
<reference evidence="5" key="1">
    <citation type="journal article" date="2019" name="Int. J. Syst. Evol. Microbiol.">
        <title>The Global Catalogue of Microorganisms (GCM) 10K type strain sequencing project: providing services to taxonomists for standard genome sequencing and annotation.</title>
        <authorList>
            <consortium name="The Broad Institute Genomics Platform"/>
            <consortium name="The Broad Institute Genome Sequencing Center for Infectious Disease"/>
            <person name="Wu L."/>
            <person name="Ma J."/>
        </authorList>
    </citation>
    <scope>NUCLEOTIDE SEQUENCE [LARGE SCALE GENOMIC DNA]</scope>
    <source>
        <strain evidence="5">JCM 9458</strain>
    </source>
</reference>
<dbReference type="EMBL" id="BAAAYN010000052">
    <property type="protein sequence ID" value="GAA3396032.1"/>
    <property type="molecule type" value="Genomic_DNA"/>
</dbReference>
<dbReference type="Gene3D" id="3.90.245.10">
    <property type="entry name" value="Ribonucleoside hydrolase-like"/>
    <property type="match status" value="1"/>
</dbReference>
<name>A0ABP6T9J4_9ACTN</name>
<comment type="caution">
    <text evidence="4">The sequence shown here is derived from an EMBL/GenBank/DDBJ whole genome shotgun (WGS) entry which is preliminary data.</text>
</comment>
<dbReference type="SUPFAM" id="SSF53590">
    <property type="entry name" value="Nucleoside hydrolase"/>
    <property type="match status" value="1"/>
</dbReference>
<feature type="domain" description="Inosine/uridine-preferring nucleoside hydrolase" evidence="3">
    <location>
        <begin position="5"/>
        <end position="304"/>
    </location>
</feature>
<evidence type="ECO:0000259" key="3">
    <source>
        <dbReference type="Pfam" id="PF01156"/>
    </source>
</evidence>
<keyword evidence="1 4" id="KW-0378">Hydrolase</keyword>
<evidence type="ECO:0000313" key="4">
    <source>
        <dbReference type="EMBL" id="GAA3396032.1"/>
    </source>
</evidence>
<dbReference type="InterPro" id="IPR036452">
    <property type="entry name" value="Ribo_hydro-like"/>
</dbReference>
<organism evidence="4 5">
    <name type="scientific">Cryptosporangium minutisporangium</name>
    <dbReference type="NCBI Taxonomy" id="113569"/>
    <lineage>
        <taxon>Bacteria</taxon>
        <taxon>Bacillati</taxon>
        <taxon>Actinomycetota</taxon>
        <taxon>Actinomycetes</taxon>
        <taxon>Cryptosporangiales</taxon>
        <taxon>Cryptosporangiaceae</taxon>
        <taxon>Cryptosporangium</taxon>
    </lineage>
</organism>
<dbReference type="RefSeq" id="WP_345732685.1">
    <property type="nucleotide sequence ID" value="NZ_BAAAYN010000052.1"/>
</dbReference>
<dbReference type="PANTHER" id="PTHR12304:SF4">
    <property type="entry name" value="URIDINE NUCLEOSIDASE"/>
    <property type="match status" value="1"/>
</dbReference>
<dbReference type="GO" id="GO:0016787">
    <property type="term" value="F:hydrolase activity"/>
    <property type="evidence" value="ECO:0007669"/>
    <property type="project" value="UniProtKB-KW"/>
</dbReference>
<dbReference type="PANTHER" id="PTHR12304">
    <property type="entry name" value="INOSINE-URIDINE PREFERRING NUCLEOSIDE HYDROLASE"/>
    <property type="match status" value="1"/>
</dbReference>
<dbReference type="InterPro" id="IPR023186">
    <property type="entry name" value="IUNH"/>
</dbReference>
<dbReference type="Pfam" id="PF01156">
    <property type="entry name" value="IU_nuc_hydro"/>
    <property type="match status" value="1"/>
</dbReference>
<gene>
    <name evidence="4" type="ORF">GCM10020369_71240</name>
</gene>
<evidence type="ECO:0000256" key="1">
    <source>
        <dbReference type="ARBA" id="ARBA00022801"/>
    </source>
</evidence>
<keyword evidence="5" id="KW-1185">Reference proteome</keyword>
<dbReference type="CDD" id="cd02650">
    <property type="entry name" value="nuc_hydro_CaPnhB"/>
    <property type="match status" value="1"/>
</dbReference>
<keyword evidence="2" id="KW-0326">Glycosidase</keyword>
<proteinExistence type="predicted"/>
<accession>A0ABP6T9J4</accession>
<dbReference type="InterPro" id="IPR001910">
    <property type="entry name" value="Inosine/uridine_hydrolase_dom"/>
</dbReference>
<dbReference type="Proteomes" id="UP001501676">
    <property type="component" value="Unassembled WGS sequence"/>
</dbReference>
<protein>
    <submittedName>
        <fullName evidence="4">Nucleoside hydrolase</fullName>
    </submittedName>
</protein>
<evidence type="ECO:0000256" key="2">
    <source>
        <dbReference type="ARBA" id="ARBA00023295"/>
    </source>
</evidence>
<sequence>MGRPVYLDCDTGIDDSLAIAYLMAHPDVDLVGVGTVFGNIDAHRAARNTLDLLALGGHGHVPVAIGAEKPLAGAWLGGPAHIHGGNGVGNVELPRGDREPLSDESAADLLVRLAHEHEGDLRVLAVGPLTNLARALDVETALPYLVESVVVMGGAARVPGNVTPVAEANIFNDPEAADRVLSAEWPLTLVPLDVTMEHMIEEADRESLLAADVPIPRALGQMLDVYYEFYVGTFGRRCAPLHDPLAAAITAGGATPLVAPTVQVVVDSTDGPGRGQTICDLRGERVGYPDQPTAHCRLVLSLDAPFGPHLVERLTSS</sequence>